<dbReference type="PANTHER" id="PTHR10460:SF11">
    <property type="entry name" value="PROTEIN ABIL5-RELATED"/>
    <property type="match status" value="1"/>
</dbReference>
<proteinExistence type="inferred from homology"/>
<dbReference type="Proteomes" id="UP000012960">
    <property type="component" value="Unplaced"/>
</dbReference>
<comment type="function">
    <text evidence="3">Involved in regulation of actin and microtubule organization. Part of a WAVE complex that activates the Arp2/3 complex.</text>
</comment>
<evidence type="ECO:0000313" key="5">
    <source>
        <dbReference type="EnsemblPlants" id="Ma06_p28500.2"/>
    </source>
</evidence>
<accession>A0A804JLG9</accession>
<reference evidence="5" key="1">
    <citation type="submission" date="2021-05" db="UniProtKB">
        <authorList>
            <consortium name="EnsemblPlants"/>
        </authorList>
    </citation>
    <scope>IDENTIFICATION</scope>
    <source>
        <strain evidence="5">subsp. malaccensis</strain>
    </source>
</reference>
<dbReference type="PANTHER" id="PTHR10460">
    <property type="entry name" value="ABL INTERACTOR FAMILY MEMBER"/>
    <property type="match status" value="1"/>
</dbReference>
<dbReference type="Gene3D" id="6.10.140.1620">
    <property type="match status" value="1"/>
</dbReference>
<evidence type="ECO:0000256" key="3">
    <source>
        <dbReference type="ARBA" id="ARBA00025223"/>
    </source>
</evidence>
<evidence type="ECO:0000313" key="6">
    <source>
        <dbReference type="Proteomes" id="UP000012960"/>
    </source>
</evidence>
<dbReference type="FunCoup" id="A0A804JLG9">
    <property type="interactions" value="24"/>
</dbReference>
<dbReference type="InParanoid" id="A0A804JLG9"/>
<protein>
    <submittedName>
        <fullName evidence="5">Uncharacterized protein</fullName>
    </submittedName>
</protein>
<keyword evidence="6" id="KW-1185">Reference proteome</keyword>
<dbReference type="GeneID" id="103989168"/>
<evidence type="ECO:0000256" key="4">
    <source>
        <dbReference type="SAM" id="MobiDB-lite"/>
    </source>
</evidence>
<name>A0A804JLG9_MUSAM</name>
<dbReference type="EnsemblPlants" id="Ma06_t28500.2">
    <property type="protein sequence ID" value="Ma06_p28500.2"/>
    <property type="gene ID" value="Ma06_g28500"/>
</dbReference>
<dbReference type="OrthoDB" id="2159336at2759"/>
<comment type="similarity">
    <text evidence="1">Belongs to the ABI family.</text>
</comment>
<sequence>MGKGKDTRDSTAAISTVPLTKTPSKQYGEDEGEEDRFHNALLELKDLRSQLYHAADYCETAFSKAEQKKMILEGTKSYICEAIVAVVDHLGNVSSKLEQSLLANTAVVLTEQRIDCLKQRLLTCQQYAISLELSSMQLSLKFPRHHEHYVSAETVTQHIEKSSDLSRPGGSETPTKKDHMAAMAHSLESGATDHFFPASNQTILGVELAKAAPVVKGPSVLSRTRNPSLKFKPEDLYMLGGVYQKKKPMQVNNILSFLRVSKRKT</sequence>
<dbReference type="Gramene" id="Ma06_t28500.2">
    <property type="protein sequence ID" value="Ma06_p28500.2"/>
    <property type="gene ID" value="Ma06_g28500"/>
</dbReference>
<evidence type="ECO:0000256" key="1">
    <source>
        <dbReference type="ARBA" id="ARBA00010020"/>
    </source>
</evidence>
<evidence type="ECO:0000256" key="2">
    <source>
        <dbReference type="ARBA" id="ARBA00011513"/>
    </source>
</evidence>
<dbReference type="AlphaFoldDB" id="A0A804JLG9"/>
<feature type="region of interest" description="Disordered" evidence="4">
    <location>
        <begin position="157"/>
        <end position="179"/>
    </location>
</feature>
<dbReference type="InterPro" id="IPR028457">
    <property type="entry name" value="ABI"/>
</dbReference>
<feature type="compositionally biased region" description="Polar residues" evidence="4">
    <location>
        <begin position="10"/>
        <end position="25"/>
    </location>
</feature>
<feature type="region of interest" description="Disordered" evidence="4">
    <location>
        <begin position="1"/>
        <end position="32"/>
    </location>
</feature>
<organism evidence="5 6">
    <name type="scientific">Musa acuminata subsp. malaccensis</name>
    <name type="common">Wild banana</name>
    <name type="synonym">Musa malaccensis</name>
    <dbReference type="NCBI Taxonomy" id="214687"/>
    <lineage>
        <taxon>Eukaryota</taxon>
        <taxon>Viridiplantae</taxon>
        <taxon>Streptophyta</taxon>
        <taxon>Embryophyta</taxon>
        <taxon>Tracheophyta</taxon>
        <taxon>Spermatophyta</taxon>
        <taxon>Magnoliopsida</taxon>
        <taxon>Liliopsida</taxon>
        <taxon>Zingiberales</taxon>
        <taxon>Musaceae</taxon>
        <taxon>Musa</taxon>
    </lineage>
</organism>
<comment type="subunit">
    <text evidence="2">Binds SCAR.</text>
</comment>
<dbReference type="OMA" id="EYICKAM"/>